<gene>
    <name evidence="2" type="ORF">HMPREF1866_00517</name>
</gene>
<comment type="caution">
    <text evidence="2">The sequence shown here is derived from an EMBL/GenBank/DDBJ whole genome shotgun (WGS) entry which is preliminary data.</text>
</comment>
<dbReference type="InterPro" id="IPR027417">
    <property type="entry name" value="P-loop_NTPase"/>
</dbReference>
<dbReference type="Gene3D" id="3.40.50.300">
    <property type="entry name" value="P-loop containing nucleotide triphosphate hydrolases"/>
    <property type="match status" value="1"/>
</dbReference>
<dbReference type="EMBL" id="LSDA01000013">
    <property type="protein sequence ID" value="KXB60484.1"/>
    <property type="molecule type" value="Genomic_DNA"/>
</dbReference>
<reference evidence="3" key="1">
    <citation type="submission" date="2016-01" db="EMBL/GenBank/DDBJ databases">
        <authorList>
            <person name="Mitreva M."/>
            <person name="Pepin K.H."/>
            <person name="Mihindukulasuriya K.A."/>
            <person name="Fulton R."/>
            <person name="Fronick C."/>
            <person name="O'Laughlin M."/>
            <person name="Miner T."/>
            <person name="Herter B."/>
            <person name="Rosa B.A."/>
            <person name="Cordes M."/>
            <person name="Tomlinson C."/>
            <person name="Wollam A."/>
            <person name="Palsikar V.B."/>
            <person name="Mardis E.R."/>
            <person name="Wilson R.K."/>
        </authorList>
    </citation>
    <scope>NUCLEOTIDE SEQUENCE [LARGE SCALE GENOMIC DNA]</scope>
    <source>
        <strain evidence="3">DNF00896</strain>
    </source>
</reference>
<dbReference type="OrthoDB" id="1846722at2"/>
<dbReference type="AlphaFoldDB" id="A0A133ZYH3"/>
<sequence>MKIRLALVDSDEDYRKRLSDFYIKNYHDKIEIMTFSSLDSFESNRGNKPIDVLLVSEDIEDDLSFYTEKMSVAYLCDRDLIERKNNIKAVNKFKKPEKIYKEILNILADSSNGDIAYKFNDGNNTLVEVFMPVNGGAGATSLAIAYGKRLAMQGIPTLYLNFELLNTSKLFMNGEGSIGFDEIIYAIKSKKQNVPLKIESSVVKSREGLDFFNEARIALDMLEMNDENIELLIRELQGMGKYRHIIIDSDLCMGSRLKLYSKLAHKIILVFEESAIGMKKMSDLNRALQLLENGGNIDITNKITIICNKVKDVNAVSIPADLSVREFVKRYNASDDLTDVLRQVSFLDNLR</sequence>
<accession>A0A133ZYH3</accession>
<dbReference type="RefSeq" id="WP_060930474.1">
    <property type="nucleotide sequence ID" value="NZ_KQ959776.1"/>
</dbReference>
<evidence type="ECO:0000313" key="2">
    <source>
        <dbReference type="EMBL" id="KXB60484.1"/>
    </source>
</evidence>
<evidence type="ECO:0000259" key="1">
    <source>
        <dbReference type="Pfam" id="PF21194"/>
    </source>
</evidence>
<proteinExistence type="predicted"/>
<dbReference type="Gene3D" id="3.40.50.10850">
    <property type="entry name" value="Ntrc-like two-domain protein"/>
    <property type="match status" value="1"/>
</dbReference>
<dbReference type="Pfam" id="PF21194">
    <property type="entry name" value="TadZ-like_ARD"/>
    <property type="match status" value="1"/>
</dbReference>
<feature type="domain" description="TadZ-like receiver" evidence="1">
    <location>
        <begin position="1"/>
        <end position="107"/>
    </location>
</feature>
<dbReference type="Proteomes" id="UP000070394">
    <property type="component" value="Unassembled WGS sequence"/>
</dbReference>
<dbReference type="InterPro" id="IPR049086">
    <property type="entry name" value="TadZ-like_ARD"/>
</dbReference>
<organism evidence="2 3">
    <name type="scientific">Lachnoanaerobaculum saburreum</name>
    <dbReference type="NCBI Taxonomy" id="467210"/>
    <lineage>
        <taxon>Bacteria</taxon>
        <taxon>Bacillati</taxon>
        <taxon>Bacillota</taxon>
        <taxon>Clostridia</taxon>
        <taxon>Lachnospirales</taxon>
        <taxon>Lachnospiraceae</taxon>
        <taxon>Lachnoanaerobaculum</taxon>
    </lineage>
</organism>
<protein>
    <recommendedName>
        <fullName evidence="1">TadZ-like receiver domain-containing protein</fullName>
    </recommendedName>
</protein>
<dbReference type="SUPFAM" id="SSF52540">
    <property type="entry name" value="P-loop containing nucleoside triphosphate hydrolases"/>
    <property type="match status" value="1"/>
</dbReference>
<dbReference type="STRING" id="467210.HMPREF1866_00517"/>
<keyword evidence="3" id="KW-1185">Reference proteome</keyword>
<dbReference type="PATRIC" id="fig|467210.3.peg.509"/>
<name>A0A133ZYH3_9FIRM</name>
<evidence type="ECO:0000313" key="3">
    <source>
        <dbReference type="Proteomes" id="UP000070394"/>
    </source>
</evidence>